<accession>A0A4R7FLE5</accession>
<keyword evidence="3" id="KW-1185">Reference proteome</keyword>
<organism evidence="2 3">
    <name type="scientific">Amnibacterium kyonggiense</name>
    <dbReference type="NCBI Taxonomy" id="595671"/>
    <lineage>
        <taxon>Bacteria</taxon>
        <taxon>Bacillati</taxon>
        <taxon>Actinomycetota</taxon>
        <taxon>Actinomycetes</taxon>
        <taxon>Micrococcales</taxon>
        <taxon>Microbacteriaceae</taxon>
        <taxon>Amnibacterium</taxon>
    </lineage>
</organism>
<dbReference type="CDD" id="cd03311">
    <property type="entry name" value="CIMS_C_terminal_like"/>
    <property type="match status" value="1"/>
</dbReference>
<evidence type="ECO:0000313" key="3">
    <source>
        <dbReference type="Proteomes" id="UP000295344"/>
    </source>
</evidence>
<dbReference type="GO" id="GO:0008270">
    <property type="term" value="F:zinc ion binding"/>
    <property type="evidence" value="ECO:0007669"/>
    <property type="project" value="InterPro"/>
</dbReference>
<dbReference type="RefSeq" id="WP_133766301.1">
    <property type="nucleotide sequence ID" value="NZ_BAAARP010000002.1"/>
</dbReference>
<dbReference type="PANTHER" id="PTHR43844">
    <property type="entry name" value="METHIONINE SYNTHASE"/>
    <property type="match status" value="1"/>
</dbReference>
<comment type="caution">
    <text evidence="2">The sequence shown here is derived from an EMBL/GenBank/DDBJ whole genome shotgun (WGS) entry which is preliminary data.</text>
</comment>
<evidence type="ECO:0000259" key="1">
    <source>
        <dbReference type="Pfam" id="PF01717"/>
    </source>
</evidence>
<proteinExistence type="predicted"/>
<name>A0A4R7FLE5_9MICO</name>
<keyword evidence="2" id="KW-0808">Transferase</keyword>
<keyword evidence="2" id="KW-0489">Methyltransferase</keyword>
<feature type="domain" description="Cobalamin-independent methionine synthase MetE C-terminal/archaeal" evidence="1">
    <location>
        <begin position="13"/>
        <end position="345"/>
    </location>
</feature>
<dbReference type="SUPFAM" id="SSF51726">
    <property type="entry name" value="UROD/MetE-like"/>
    <property type="match status" value="1"/>
</dbReference>
<dbReference type="AlphaFoldDB" id="A0A4R7FLE5"/>
<dbReference type="NCBIfam" id="NF005085">
    <property type="entry name" value="PRK06520.1"/>
    <property type="match status" value="1"/>
</dbReference>
<dbReference type="Proteomes" id="UP000295344">
    <property type="component" value="Unassembled WGS sequence"/>
</dbReference>
<gene>
    <name evidence="2" type="ORF">CLV52_2144</name>
</gene>
<dbReference type="EMBL" id="SOAM01000002">
    <property type="protein sequence ID" value="TDS77203.1"/>
    <property type="molecule type" value="Genomic_DNA"/>
</dbReference>
<dbReference type="OrthoDB" id="6430685at2"/>
<reference evidence="2 3" key="1">
    <citation type="submission" date="2019-03" db="EMBL/GenBank/DDBJ databases">
        <title>Genomic Encyclopedia of Archaeal and Bacterial Type Strains, Phase II (KMG-II): from individual species to whole genera.</title>
        <authorList>
            <person name="Goeker M."/>
        </authorList>
    </citation>
    <scope>NUCLEOTIDE SEQUENCE [LARGE SCALE GENOMIC DNA]</scope>
    <source>
        <strain evidence="2 3">DSM 24782</strain>
    </source>
</reference>
<protein>
    <submittedName>
        <fullName evidence="2">5-methyltetrahydropteroyltriglutamate--homocysteine methyltransferase</fullName>
    </submittedName>
</protein>
<dbReference type="PANTHER" id="PTHR43844:SF1">
    <property type="entry name" value="METHIONINE SYNTHASE"/>
    <property type="match status" value="1"/>
</dbReference>
<dbReference type="InterPro" id="IPR002629">
    <property type="entry name" value="Met_Synth_C/arc"/>
</dbReference>
<dbReference type="Gene3D" id="3.20.20.210">
    <property type="match status" value="1"/>
</dbReference>
<dbReference type="GO" id="GO:0003871">
    <property type="term" value="F:5-methyltetrahydropteroyltriglutamate-homocysteine S-methyltransferase activity"/>
    <property type="evidence" value="ECO:0007669"/>
    <property type="project" value="InterPro"/>
</dbReference>
<dbReference type="GO" id="GO:0032259">
    <property type="term" value="P:methylation"/>
    <property type="evidence" value="ECO:0007669"/>
    <property type="project" value="UniProtKB-KW"/>
</dbReference>
<dbReference type="GO" id="GO:0009086">
    <property type="term" value="P:methionine biosynthetic process"/>
    <property type="evidence" value="ECO:0007669"/>
    <property type="project" value="InterPro"/>
</dbReference>
<sequence length="369" mass="40797">MTRAAAPFRADEVGSLLRPDRVHEARAEHAAGRLDDAGLAAVEDAAIVEVIRQQEEAGLHAVTDGEFRRGWWHFDFFGGLDGVTVKPGDSGMAFQGSAAPPLGVHVEGKVSFPADHPMLRHFAFVRDHTSVLPKMCIPSPTVLHFRLTSSDEDVYPDRDALFADLAATWRAAIRAFYDAGCRYLQFDDTAWAYLCSEVELERARDRGIDTDGLADAYAALLNEALRDRPADMTITTHVCRGNFRSTWIASGGYEPVARQLLEVCDYDGYFLEYDSDRAGGFEPLRFLPKGDKRVVLGLVTSKSGTLEDPGDVERRIREATAFAPLEQLAVSPQCGFASTEEGNVLTEDQQWAKLREIVRIAEETWGSID</sequence>
<dbReference type="InterPro" id="IPR038071">
    <property type="entry name" value="UROD/MetE-like_sf"/>
</dbReference>
<evidence type="ECO:0000313" key="2">
    <source>
        <dbReference type="EMBL" id="TDS77203.1"/>
    </source>
</evidence>
<dbReference type="Pfam" id="PF01717">
    <property type="entry name" value="Meth_synt_2"/>
    <property type="match status" value="1"/>
</dbReference>